<keyword evidence="2" id="KW-1185">Reference proteome</keyword>
<dbReference type="AlphaFoldDB" id="A0A4Z2FZY0"/>
<dbReference type="Proteomes" id="UP000314294">
    <property type="component" value="Unassembled WGS sequence"/>
</dbReference>
<evidence type="ECO:0000313" key="1">
    <source>
        <dbReference type="EMBL" id="TNN46807.1"/>
    </source>
</evidence>
<evidence type="ECO:0000313" key="2">
    <source>
        <dbReference type="Proteomes" id="UP000314294"/>
    </source>
</evidence>
<proteinExistence type="predicted"/>
<name>A0A4Z2FZY0_9TELE</name>
<accession>A0A4Z2FZY0</accession>
<dbReference type="EMBL" id="SRLO01000773">
    <property type="protein sequence ID" value="TNN46807.1"/>
    <property type="molecule type" value="Genomic_DNA"/>
</dbReference>
<gene>
    <name evidence="1" type="ORF">EYF80_043018</name>
</gene>
<comment type="caution">
    <text evidence="1">The sequence shown here is derived from an EMBL/GenBank/DDBJ whole genome shotgun (WGS) entry which is preliminary data.</text>
</comment>
<organism evidence="1 2">
    <name type="scientific">Liparis tanakae</name>
    <name type="common">Tanaka's snailfish</name>
    <dbReference type="NCBI Taxonomy" id="230148"/>
    <lineage>
        <taxon>Eukaryota</taxon>
        <taxon>Metazoa</taxon>
        <taxon>Chordata</taxon>
        <taxon>Craniata</taxon>
        <taxon>Vertebrata</taxon>
        <taxon>Euteleostomi</taxon>
        <taxon>Actinopterygii</taxon>
        <taxon>Neopterygii</taxon>
        <taxon>Teleostei</taxon>
        <taxon>Neoteleostei</taxon>
        <taxon>Acanthomorphata</taxon>
        <taxon>Eupercaria</taxon>
        <taxon>Perciformes</taxon>
        <taxon>Cottioidei</taxon>
        <taxon>Cottales</taxon>
        <taxon>Liparidae</taxon>
        <taxon>Liparis</taxon>
    </lineage>
</organism>
<sequence>MSRKVASRDAFCQGGKEERRGVGPEGLFLAFSPRGYLLIRGPHLIHDLGQVLSFRSIDIHTDANLGDLGLQLSNILLMGKYSGSDFLDSVRGSSGATMLSNHSLVSVVGQPVVQVLHGGLLVGDAHGSGGRGQVVVPAAEAAADQRAVARGNPDPAAARPSADTMSVGPGVNAANLGREGCCGVFGKGLVKDTTLPSTTVCVTVITLVFTVFWCSRASWSLHGQKHGEGKRSARHTDSKASGWTALHSWTYVKSSSPSSSRLYVAISASSFILRLSRLWYSCVCCWMLLRSCVSSASSPRRMVLSASISML</sequence>
<protein>
    <submittedName>
        <fullName evidence="1">Uncharacterized protein</fullName>
    </submittedName>
</protein>
<reference evidence="1 2" key="1">
    <citation type="submission" date="2019-03" db="EMBL/GenBank/DDBJ databases">
        <title>First draft genome of Liparis tanakae, snailfish: a comprehensive survey of snailfish specific genes.</title>
        <authorList>
            <person name="Kim W."/>
            <person name="Song I."/>
            <person name="Jeong J.-H."/>
            <person name="Kim D."/>
            <person name="Kim S."/>
            <person name="Ryu S."/>
            <person name="Song J.Y."/>
            <person name="Lee S.K."/>
        </authorList>
    </citation>
    <scope>NUCLEOTIDE SEQUENCE [LARGE SCALE GENOMIC DNA]</scope>
    <source>
        <tissue evidence="1">Muscle</tissue>
    </source>
</reference>